<evidence type="ECO:0000256" key="2">
    <source>
        <dbReference type="SAM" id="Phobius"/>
    </source>
</evidence>
<dbReference type="InterPro" id="IPR011009">
    <property type="entry name" value="Kinase-like_dom_sf"/>
</dbReference>
<reference evidence="4" key="1">
    <citation type="submission" date="2020-02" db="EMBL/GenBank/DDBJ databases">
        <authorList>
            <person name="Meier V. D."/>
        </authorList>
    </citation>
    <scope>NUCLEOTIDE SEQUENCE</scope>
    <source>
        <strain evidence="4">AVDCRST_MAG21</strain>
    </source>
</reference>
<dbReference type="AlphaFoldDB" id="A0A6J4N501"/>
<dbReference type="SMART" id="SM00220">
    <property type="entry name" value="S_TKc"/>
    <property type="match status" value="1"/>
</dbReference>
<evidence type="ECO:0000259" key="3">
    <source>
        <dbReference type="PROSITE" id="PS50011"/>
    </source>
</evidence>
<keyword evidence="2" id="KW-1133">Transmembrane helix</keyword>
<dbReference type="Gene3D" id="3.30.200.20">
    <property type="entry name" value="Phosphorylase Kinase, domain 1"/>
    <property type="match status" value="1"/>
</dbReference>
<feature type="region of interest" description="Disordered" evidence="1">
    <location>
        <begin position="321"/>
        <end position="360"/>
    </location>
</feature>
<sequence>MHPWADASAYDETGLRPGGAGDAGECRGGRVVGSQQVEPGAVLANRYVIEDLLAEEGEASSWRARDEILARSVVLQIVPSTSPCAHPLLDGAKRASRIADPRLLQVLDAVDDGVHTYVVREWASGQALSVVLAEGPLPARRAAWVVREVAAAMAKAHRAGLAHRRLAPDSVVITKSSGVKVVGLGTSAALDDCLAERDRGGSGEPADGGAPPSRVDVDGGQRQDTRDVGRLLYAALTARWPGGSLHGLPAAPIEHHRLLHPRQVRAGVPRSLDTICDRLLGDPPRYGPPLETVSDVEHALGQALNDGPLTTVSARTEVLAPLPHPGPSATETHPALLSRDSGPPTVPVPSPAGPTGRRRSGTRRAVIFATIAAAVAAVAVLAYLVGQPAERVASEDPPPTGSETQAPPAPRALAIASAASFDPPPDGSGDENPNLVRLATDDNPRTSWETLAYANNPFFGGLKRGVGLRLDLGRPQTVREVEMRLPTGPTGLQVRAAPAGSVVAPMSSVDQYDLLETRTAARGDVTVGLDDPVRTQFVLVWLTKLPPEVAGVSYRGSISEIRVLG</sequence>
<feature type="domain" description="Protein kinase" evidence="3">
    <location>
        <begin position="12"/>
        <end position="336"/>
    </location>
</feature>
<name>A0A6J4N501_9ACTN</name>
<keyword evidence="2" id="KW-0472">Membrane</keyword>
<dbReference type="GO" id="GO:0005524">
    <property type="term" value="F:ATP binding"/>
    <property type="evidence" value="ECO:0007669"/>
    <property type="project" value="InterPro"/>
</dbReference>
<organism evidence="4">
    <name type="scientific">uncultured Nocardioidaceae bacterium</name>
    <dbReference type="NCBI Taxonomy" id="253824"/>
    <lineage>
        <taxon>Bacteria</taxon>
        <taxon>Bacillati</taxon>
        <taxon>Actinomycetota</taxon>
        <taxon>Actinomycetes</taxon>
        <taxon>Propionibacteriales</taxon>
        <taxon>Nocardioidaceae</taxon>
        <taxon>environmental samples</taxon>
    </lineage>
</organism>
<feature type="region of interest" description="Disordered" evidence="1">
    <location>
        <begin position="1"/>
        <end position="22"/>
    </location>
</feature>
<evidence type="ECO:0000256" key="1">
    <source>
        <dbReference type="SAM" id="MobiDB-lite"/>
    </source>
</evidence>
<dbReference type="Gene3D" id="1.10.510.10">
    <property type="entry name" value="Transferase(Phosphotransferase) domain 1"/>
    <property type="match status" value="1"/>
</dbReference>
<evidence type="ECO:0000313" key="4">
    <source>
        <dbReference type="EMBL" id="CAA9377653.1"/>
    </source>
</evidence>
<gene>
    <name evidence="4" type="ORF">AVDCRST_MAG21-1530</name>
</gene>
<accession>A0A6J4N501</accession>
<dbReference type="InterPro" id="IPR000719">
    <property type="entry name" value="Prot_kinase_dom"/>
</dbReference>
<dbReference type="PROSITE" id="PS50011">
    <property type="entry name" value="PROTEIN_KINASE_DOM"/>
    <property type="match status" value="1"/>
</dbReference>
<protein>
    <recommendedName>
        <fullName evidence="3">Protein kinase domain-containing protein</fullName>
    </recommendedName>
</protein>
<dbReference type="CDD" id="cd13973">
    <property type="entry name" value="PK_MviN-like"/>
    <property type="match status" value="1"/>
</dbReference>
<feature type="region of interest" description="Disordered" evidence="1">
    <location>
        <begin position="196"/>
        <end position="223"/>
    </location>
</feature>
<proteinExistence type="predicted"/>
<dbReference type="GO" id="GO:0004672">
    <property type="term" value="F:protein kinase activity"/>
    <property type="evidence" value="ECO:0007669"/>
    <property type="project" value="InterPro"/>
</dbReference>
<dbReference type="SUPFAM" id="SSF56112">
    <property type="entry name" value="Protein kinase-like (PK-like)"/>
    <property type="match status" value="1"/>
</dbReference>
<feature type="transmembrane region" description="Helical" evidence="2">
    <location>
        <begin position="365"/>
        <end position="385"/>
    </location>
</feature>
<keyword evidence="2" id="KW-0812">Transmembrane</keyword>
<dbReference type="EMBL" id="CADCUL010000137">
    <property type="protein sequence ID" value="CAA9377653.1"/>
    <property type="molecule type" value="Genomic_DNA"/>
</dbReference>